<dbReference type="SUPFAM" id="SSF52540">
    <property type="entry name" value="P-loop containing nucleoside triphosphate hydrolases"/>
    <property type="match status" value="2"/>
</dbReference>
<feature type="domain" description="ABC transporter" evidence="10">
    <location>
        <begin position="269"/>
        <end position="516"/>
    </location>
</feature>
<evidence type="ECO:0000313" key="11">
    <source>
        <dbReference type="EMBL" id="QJR15280.1"/>
    </source>
</evidence>
<evidence type="ECO:0000313" key="12">
    <source>
        <dbReference type="Proteomes" id="UP000503096"/>
    </source>
</evidence>
<dbReference type="GO" id="GO:0016887">
    <property type="term" value="F:ATP hydrolysis activity"/>
    <property type="evidence" value="ECO:0007669"/>
    <property type="project" value="InterPro"/>
</dbReference>
<dbReference type="CDD" id="cd03216">
    <property type="entry name" value="ABC_Carb_Monos_I"/>
    <property type="match status" value="1"/>
</dbReference>
<dbReference type="GO" id="GO:0005886">
    <property type="term" value="C:plasma membrane"/>
    <property type="evidence" value="ECO:0007669"/>
    <property type="project" value="UniProtKB-SubCell"/>
</dbReference>
<dbReference type="EMBL" id="CP053073">
    <property type="protein sequence ID" value="QJR15280.1"/>
    <property type="molecule type" value="Genomic_DNA"/>
</dbReference>
<evidence type="ECO:0000259" key="10">
    <source>
        <dbReference type="PROSITE" id="PS50893"/>
    </source>
</evidence>
<feature type="domain" description="ABC transporter" evidence="10">
    <location>
        <begin position="16"/>
        <end position="251"/>
    </location>
</feature>
<evidence type="ECO:0000256" key="4">
    <source>
        <dbReference type="ARBA" id="ARBA00022597"/>
    </source>
</evidence>
<dbReference type="FunFam" id="3.40.50.300:FF:000127">
    <property type="entry name" value="Ribose import ATP-binding protein RbsA"/>
    <property type="match status" value="1"/>
</dbReference>
<protein>
    <submittedName>
        <fullName evidence="11">Ribose import ATP-binding protein RbsA</fullName>
    </submittedName>
</protein>
<keyword evidence="3" id="KW-1003">Cell membrane</keyword>
<reference evidence="11 12" key="1">
    <citation type="submission" date="2020-04" db="EMBL/GenBank/DDBJ databases">
        <title>Usitatibacter rugosus gen. nov., sp. nov. and Usitatibacter palustris sp. nov., novel members of Usitatibacteraceae fam. nov. within the order Nitrosomonadales isolated from soil.</title>
        <authorList>
            <person name="Huber K.J."/>
            <person name="Neumann-Schaal M."/>
            <person name="Geppert A."/>
            <person name="Luckner M."/>
            <person name="Wanner G."/>
            <person name="Overmann J."/>
        </authorList>
    </citation>
    <scope>NUCLEOTIDE SEQUENCE [LARGE SCALE GENOMIC DNA]</scope>
    <source>
        <strain evidence="11 12">Swamp67</strain>
    </source>
</reference>
<keyword evidence="2" id="KW-0813">Transport</keyword>
<keyword evidence="6" id="KW-0547">Nucleotide-binding</keyword>
<dbReference type="InterPro" id="IPR003593">
    <property type="entry name" value="AAA+_ATPase"/>
</dbReference>
<accession>A0A6M4H6W9</accession>
<comment type="subcellular location">
    <subcellularLocation>
        <location evidence="1">Cell membrane</location>
        <topology evidence="1">Peripheral membrane protein</topology>
    </subcellularLocation>
</comment>
<dbReference type="PROSITE" id="PS50893">
    <property type="entry name" value="ABC_TRANSPORTER_2"/>
    <property type="match status" value="2"/>
</dbReference>
<keyword evidence="5" id="KW-0677">Repeat</keyword>
<dbReference type="Pfam" id="PF00005">
    <property type="entry name" value="ABC_tran"/>
    <property type="match status" value="2"/>
</dbReference>
<dbReference type="GO" id="GO:0005524">
    <property type="term" value="F:ATP binding"/>
    <property type="evidence" value="ECO:0007669"/>
    <property type="project" value="UniProtKB-KW"/>
</dbReference>
<dbReference type="RefSeq" id="WP_171162420.1">
    <property type="nucleotide sequence ID" value="NZ_CP053073.1"/>
</dbReference>
<evidence type="ECO:0000256" key="2">
    <source>
        <dbReference type="ARBA" id="ARBA00022448"/>
    </source>
</evidence>
<dbReference type="CDD" id="cd03215">
    <property type="entry name" value="ABC_Carb_Monos_II"/>
    <property type="match status" value="1"/>
</dbReference>
<evidence type="ECO:0000256" key="8">
    <source>
        <dbReference type="ARBA" id="ARBA00022967"/>
    </source>
</evidence>
<name>A0A6M4H6W9_9PROT</name>
<evidence type="ECO:0000256" key="3">
    <source>
        <dbReference type="ARBA" id="ARBA00022475"/>
    </source>
</evidence>
<dbReference type="Proteomes" id="UP000503096">
    <property type="component" value="Chromosome"/>
</dbReference>
<keyword evidence="8" id="KW-1278">Translocase</keyword>
<proteinExistence type="predicted"/>
<dbReference type="PROSITE" id="PS00211">
    <property type="entry name" value="ABC_TRANSPORTER_1"/>
    <property type="match status" value="1"/>
</dbReference>
<dbReference type="SMART" id="SM00382">
    <property type="entry name" value="AAA"/>
    <property type="match status" value="2"/>
</dbReference>
<dbReference type="InterPro" id="IPR003439">
    <property type="entry name" value="ABC_transporter-like_ATP-bd"/>
</dbReference>
<evidence type="ECO:0000256" key="5">
    <source>
        <dbReference type="ARBA" id="ARBA00022737"/>
    </source>
</evidence>
<evidence type="ECO:0000256" key="1">
    <source>
        <dbReference type="ARBA" id="ARBA00004202"/>
    </source>
</evidence>
<keyword evidence="7 11" id="KW-0067">ATP-binding</keyword>
<keyword evidence="9" id="KW-0472">Membrane</keyword>
<evidence type="ECO:0000256" key="7">
    <source>
        <dbReference type="ARBA" id="ARBA00022840"/>
    </source>
</evidence>
<sequence>MNDHAAHPTPAPPLAVRMAGIRKRFGPVLANDDVTLEVASGTVHALVGENGAGKSTLMSLLYGLHSPDAGTIEVFGKPAQLRSTHDAIAMGLGMVHQHFMLVDSLTALENVMLGAEPHALLARAERMVRPRLQTLMESTGLRVDLDARVGDLPVGDRQRLEILKVLFRGAKVLILDEPTAVLTPQEAQHLFGVLSALRSQGTTIILITHKLDEVMRLADRVTVMRGGRVVHECSIGDTSPAQLAESMVGRKVNIGRPVAQGAVPGEVVLEASGLKVVDAMGVTRLHGLDLALRAGQIVGVAGVSGNGQSELLEVLSGLRVPQAGSVRLAGETFAPTRWLTPRTARRLHLAHVPEDRHARAMVLDFAAWESGILGYEGLLCYSGGGFLRRRRMREDTRAMMERFDVRPRAPELASGNFSGGNQQKLVLARELGQAPRVLIVGQPTRGVDIGAIEFIHGQLRQMREAGCAILLVSSELDEILALADRVVVMNSGRITGERAVEACTEAELGLLMAHTEAPKAEALA</sequence>
<dbReference type="Gene3D" id="3.40.50.300">
    <property type="entry name" value="P-loop containing nucleotide triphosphate hydrolases"/>
    <property type="match status" value="2"/>
</dbReference>
<dbReference type="InterPro" id="IPR017871">
    <property type="entry name" value="ABC_transporter-like_CS"/>
</dbReference>
<evidence type="ECO:0000256" key="6">
    <source>
        <dbReference type="ARBA" id="ARBA00022741"/>
    </source>
</evidence>
<dbReference type="InParanoid" id="A0A6M4H6W9"/>
<evidence type="ECO:0000256" key="9">
    <source>
        <dbReference type="ARBA" id="ARBA00023136"/>
    </source>
</evidence>
<keyword evidence="12" id="KW-1185">Reference proteome</keyword>
<dbReference type="FunCoup" id="A0A6M4H6W9">
    <property type="interactions" value="314"/>
</dbReference>
<dbReference type="AlphaFoldDB" id="A0A6M4H6W9"/>
<organism evidence="11 12">
    <name type="scientific">Usitatibacter palustris</name>
    <dbReference type="NCBI Taxonomy" id="2732487"/>
    <lineage>
        <taxon>Bacteria</taxon>
        <taxon>Pseudomonadati</taxon>
        <taxon>Pseudomonadota</taxon>
        <taxon>Betaproteobacteria</taxon>
        <taxon>Nitrosomonadales</taxon>
        <taxon>Usitatibacteraceae</taxon>
        <taxon>Usitatibacter</taxon>
    </lineage>
</organism>
<dbReference type="KEGG" id="upl:DSM104440_02097"/>
<dbReference type="InterPro" id="IPR027417">
    <property type="entry name" value="P-loop_NTPase"/>
</dbReference>
<gene>
    <name evidence="11" type="primary">rbsA_1</name>
    <name evidence="11" type="ORF">DSM104440_02097</name>
</gene>
<dbReference type="PANTHER" id="PTHR43790:SF4">
    <property type="entry name" value="GUANOSINE IMPORT ATP-BINDING PROTEIN NUPO"/>
    <property type="match status" value="1"/>
</dbReference>
<dbReference type="PANTHER" id="PTHR43790">
    <property type="entry name" value="CARBOHYDRATE TRANSPORT ATP-BINDING PROTEIN MG119-RELATED"/>
    <property type="match status" value="1"/>
</dbReference>
<keyword evidence="4" id="KW-0762">Sugar transport</keyword>
<dbReference type="InterPro" id="IPR050107">
    <property type="entry name" value="ABC_carbohydrate_import_ATPase"/>
</dbReference>